<gene>
    <name evidence="1" type="ORF">LMG32879_000340</name>
</gene>
<organism evidence="1 2">
    <name type="scientific">Brytella acorum</name>
    <dbReference type="NCBI Taxonomy" id="2959299"/>
    <lineage>
        <taxon>Bacteria</taxon>
        <taxon>Pseudomonadati</taxon>
        <taxon>Pseudomonadota</taxon>
        <taxon>Alphaproteobacteria</taxon>
        <taxon>Acetobacterales</taxon>
        <taxon>Acetobacteraceae</taxon>
        <taxon>Brytella</taxon>
    </lineage>
</organism>
<evidence type="ECO:0000313" key="2">
    <source>
        <dbReference type="Proteomes" id="UP001176960"/>
    </source>
</evidence>
<dbReference type="AlphaFoldDB" id="A0AA35Y0C7"/>
<comment type="caution">
    <text evidence="1">The sequence shown here is derived from an EMBL/GenBank/DDBJ whole genome shotgun (WGS) entry which is preliminary data.</text>
</comment>
<keyword evidence="2" id="KW-1185">Reference proteome</keyword>
<accession>A0AA35Y0C7</accession>
<dbReference type="RefSeq" id="WP_289843406.1">
    <property type="nucleotide sequence ID" value="NZ_CATKSH010000002.1"/>
</dbReference>
<sequence length="62" mass="5986">MNVALITAVVQGVVALAEDVPNIIQVIEAAIAASKSGTGPTNEQIAAAIASADATNAAIQGA</sequence>
<reference evidence="1" key="1">
    <citation type="submission" date="2023-03" db="EMBL/GenBank/DDBJ databases">
        <authorList>
            <person name="Cleenwerck I."/>
        </authorList>
    </citation>
    <scope>NUCLEOTIDE SEQUENCE</scope>
    <source>
        <strain evidence="1">LMG 32879</strain>
    </source>
</reference>
<dbReference type="Proteomes" id="UP001176960">
    <property type="component" value="Unassembled WGS sequence"/>
</dbReference>
<proteinExistence type="predicted"/>
<name>A0AA35Y0C7_9PROT</name>
<protein>
    <submittedName>
        <fullName evidence="1">Uncharacterized protein</fullName>
    </submittedName>
</protein>
<evidence type="ECO:0000313" key="1">
    <source>
        <dbReference type="EMBL" id="CAI9119523.1"/>
    </source>
</evidence>
<dbReference type="EMBL" id="CATKSH010000002">
    <property type="protein sequence ID" value="CAI9119523.1"/>
    <property type="molecule type" value="Genomic_DNA"/>
</dbReference>